<name>A0ABQ0JZJ4_9BACT</name>
<gene>
    <name evidence="1" type="ORF">BROSI_A2649</name>
</gene>
<protein>
    <submittedName>
        <fullName evidence="1">Cell wall hydrolyses</fullName>
    </submittedName>
</protein>
<keyword evidence="2" id="KW-1185">Reference proteome</keyword>
<organism evidence="1 2">
    <name type="scientific">Candidatus Brocadia sinica JPN1</name>
    <dbReference type="NCBI Taxonomy" id="1197129"/>
    <lineage>
        <taxon>Bacteria</taxon>
        <taxon>Pseudomonadati</taxon>
        <taxon>Planctomycetota</taxon>
        <taxon>Candidatus Brocadiia</taxon>
        <taxon>Candidatus Brocadiales</taxon>
        <taxon>Candidatus Brocadiaceae</taxon>
        <taxon>Candidatus Brocadia</taxon>
    </lineage>
</organism>
<dbReference type="RefSeq" id="WP_052564177.1">
    <property type="nucleotide sequence ID" value="NZ_BAFN01000001.1"/>
</dbReference>
<evidence type="ECO:0000313" key="1">
    <source>
        <dbReference type="EMBL" id="GAN34113.1"/>
    </source>
</evidence>
<evidence type="ECO:0000313" key="2">
    <source>
        <dbReference type="Proteomes" id="UP000032309"/>
    </source>
</evidence>
<sequence>MRIIIAIECKGDEPEKELSRVLNKVTEKISGEDLTAGEYLLTDERVTGKMFIKDAEGFLPGEGYKTIVRTIKEQRRHYASELPISDEL</sequence>
<reference evidence="2" key="1">
    <citation type="journal article" date="2015" name="Genome Announc.">
        <title>Draft Genome Sequence of an Anaerobic Ammonium-Oxidizing Bacterium, "Candidatus Brocadia sinica".</title>
        <authorList>
            <person name="Oshiki M."/>
            <person name="Shinyako-Hata K."/>
            <person name="Satoh H."/>
            <person name="Okabe S."/>
        </authorList>
    </citation>
    <scope>NUCLEOTIDE SEQUENCE [LARGE SCALE GENOMIC DNA]</scope>
    <source>
        <strain evidence="2">JPN1</strain>
    </source>
</reference>
<dbReference type="EMBL" id="BAFN01000001">
    <property type="protein sequence ID" value="GAN34113.1"/>
    <property type="molecule type" value="Genomic_DNA"/>
</dbReference>
<comment type="caution">
    <text evidence="1">The sequence shown here is derived from an EMBL/GenBank/DDBJ whole genome shotgun (WGS) entry which is preliminary data.</text>
</comment>
<dbReference type="Proteomes" id="UP000032309">
    <property type="component" value="Unassembled WGS sequence"/>
</dbReference>
<accession>A0ABQ0JZJ4</accession>
<proteinExistence type="predicted"/>